<dbReference type="KEGG" id="seo:STM14_1102"/>
<dbReference type="AlphaFoldDB" id="A0A0F6AZC2"/>
<sequence>MSYGKRAMIRVLCDGRYLAGTSAEIKVLAMLLHWHSQEEHKK</sequence>
<proteinExistence type="predicted"/>
<reference evidence="1 2" key="1">
    <citation type="journal article" date="2010" name="J. Bacteriol.">
        <title>Short-term signatures of evolutionary change in the Salmonella enterica serovar typhimurium 14028 genome.</title>
        <authorList>
            <person name="Jarvik T."/>
            <person name="Smillie C."/>
            <person name="Groisman E.A."/>
            <person name="Ochman H."/>
        </authorList>
    </citation>
    <scope>NUCLEOTIDE SEQUENCE [LARGE SCALE GENOMIC DNA]</scope>
    <source>
        <strain evidence="2">14028s / SGSC 2262</strain>
    </source>
</reference>
<dbReference type="EMBL" id="CP001363">
    <property type="protein sequence ID" value="ACY87596.1"/>
    <property type="molecule type" value="Genomic_DNA"/>
</dbReference>
<dbReference type="HOGENOM" id="CLU_3332630_0_0_6"/>
<dbReference type="Proteomes" id="UP000002695">
    <property type="component" value="Chromosome"/>
</dbReference>
<evidence type="ECO:0000313" key="1">
    <source>
        <dbReference type="EMBL" id="ACY87596.1"/>
    </source>
</evidence>
<name>A0A0F6AZC2_SALT1</name>
<keyword evidence="2" id="KW-1185">Reference proteome</keyword>
<evidence type="ECO:0000313" key="2">
    <source>
        <dbReference type="Proteomes" id="UP000002695"/>
    </source>
</evidence>
<organism evidence="1 2">
    <name type="scientific">Salmonella typhimurium (strain 14028s / SGSC 2262)</name>
    <dbReference type="NCBI Taxonomy" id="588858"/>
    <lineage>
        <taxon>Bacteria</taxon>
        <taxon>Pseudomonadati</taxon>
        <taxon>Pseudomonadota</taxon>
        <taxon>Gammaproteobacteria</taxon>
        <taxon>Enterobacterales</taxon>
        <taxon>Enterobacteriaceae</taxon>
        <taxon>Salmonella</taxon>
    </lineage>
</organism>
<gene>
    <name evidence="1" type="ordered locus">STM14_1102</name>
</gene>
<protein>
    <submittedName>
        <fullName evidence="1">Uncharacterized protein</fullName>
    </submittedName>
</protein>
<accession>A0A0F6AZC2</accession>